<proteinExistence type="predicted"/>
<evidence type="ECO:0000313" key="2">
    <source>
        <dbReference type="EMBL" id="GAG09491.1"/>
    </source>
</evidence>
<dbReference type="Pfam" id="PF13464">
    <property type="entry name" value="RodZ_C"/>
    <property type="match status" value="1"/>
</dbReference>
<comment type="caution">
    <text evidence="2">The sequence shown here is derived from an EMBL/GenBank/DDBJ whole genome shotgun (WGS) entry which is preliminary data.</text>
</comment>
<name>X0WA18_9ZZZZ</name>
<sequence length="45" mass="5043">WKAKEKIKIKIGNAGGMELFLNERAIGVLGKEREVVTKVFALEDL</sequence>
<protein>
    <recommendedName>
        <fullName evidence="1">Cytoskeleton protein RodZ-like C-terminal domain-containing protein</fullName>
    </recommendedName>
</protein>
<dbReference type="AlphaFoldDB" id="X0WA18"/>
<reference evidence="2" key="1">
    <citation type="journal article" date="2014" name="Front. Microbiol.">
        <title>High frequency of phylogenetically diverse reductive dehalogenase-homologous genes in deep subseafloor sedimentary metagenomes.</title>
        <authorList>
            <person name="Kawai M."/>
            <person name="Futagami T."/>
            <person name="Toyoda A."/>
            <person name="Takaki Y."/>
            <person name="Nishi S."/>
            <person name="Hori S."/>
            <person name="Arai W."/>
            <person name="Tsubouchi T."/>
            <person name="Morono Y."/>
            <person name="Uchiyama I."/>
            <person name="Ito T."/>
            <person name="Fujiyama A."/>
            <person name="Inagaki F."/>
            <person name="Takami H."/>
        </authorList>
    </citation>
    <scope>NUCLEOTIDE SEQUENCE</scope>
    <source>
        <strain evidence="2">Expedition CK06-06</strain>
    </source>
</reference>
<organism evidence="2">
    <name type="scientific">marine sediment metagenome</name>
    <dbReference type="NCBI Taxonomy" id="412755"/>
    <lineage>
        <taxon>unclassified sequences</taxon>
        <taxon>metagenomes</taxon>
        <taxon>ecological metagenomes</taxon>
    </lineage>
</organism>
<accession>X0WA18</accession>
<dbReference type="InterPro" id="IPR025194">
    <property type="entry name" value="RodZ-like_C"/>
</dbReference>
<feature type="non-terminal residue" evidence="2">
    <location>
        <position position="1"/>
    </location>
</feature>
<gene>
    <name evidence="2" type="ORF">S01H1_44700</name>
</gene>
<evidence type="ECO:0000259" key="1">
    <source>
        <dbReference type="Pfam" id="PF13464"/>
    </source>
</evidence>
<feature type="domain" description="Cytoskeleton protein RodZ-like C-terminal" evidence="1">
    <location>
        <begin position="1"/>
        <end position="38"/>
    </location>
</feature>
<dbReference type="EMBL" id="BARS01028524">
    <property type="protein sequence ID" value="GAG09491.1"/>
    <property type="molecule type" value="Genomic_DNA"/>
</dbReference>